<accession>A0A0D0AMP6</accession>
<keyword evidence="1" id="KW-0472">Membrane</keyword>
<organism evidence="2 3">
    <name type="scientific">Suillus luteus UH-Slu-Lm8-n1</name>
    <dbReference type="NCBI Taxonomy" id="930992"/>
    <lineage>
        <taxon>Eukaryota</taxon>
        <taxon>Fungi</taxon>
        <taxon>Dikarya</taxon>
        <taxon>Basidiomycota</taxon>
        <taxon>Agaricomycotina</taxon>
        <taxon>Agaricomycetes</taxon>
        <taxon>Agaricomycetidae</taxon>
        <taxon>Boletales</taxon>
        <taxon>Suillineae</taxon>
        <taxon>Suillaceae</taxon>
        <taxon>Suillus</taxon>
    </lineage>
</organism>
<proteinExistence type="predicted"/>
<keyword evidence="1" id="KW-1133">Transmembrane helix</keyword>
<dbReference type="EMBL" id="KN835620">
    <property type="protein sequence ID" value="KIK35467.1"/>
    <property type="molecule type" value="Genomic_DNA"/>
</dbReference>
<gene>
    <name evidence="2" type="ORF">CY34DRAFT_571299</name>
</gene>
<name>A0A0D0AMP6_9AGAM</name>
<protein>
    <submittedName>
        <fullName evidence="2">Uncharacterized protein</fullName>
    </submittedName>
</protein>
<evidence type="ECO:0000313" key="3">
    <source>
        <dbReference type="Proteomes" id="UP000054485"/>
    </source>
</evidence>
<keyword evidence="1" id="KW-0812">Transmembrane</keyword>
<dbReference type="Proteomes" id="UP000054485">
    <property type="component" value="Unassembled WGS sequence"/>
</dbReference>
<reference evidence="3" key="2">
    <citation type="submission" date="2015-01" db="EMBL/GenBank/DDBJ databases">
        <title>Evolutionary Origins and Diversification of the Mycorrhizal Mutualists.</title>
        <authorList>
            <consortium name="DOE Joint Genome Institute"/>
            <consortium name="Mycorrhizal Genomics Consortium"/>
            <person name="Kohler A."/>
            <person name="Kuo A."/>
            <person name="Nagy L.G."/>
            <person name="Floudas D."/>
            <person name="Copeland A."/>
            <person name="Barry K.W."/>
            <person name="Cichocki N."/>
            <person name="Veneault-Fourrey C."/>
            <person name="LaButti K."/>
            <person name="Lindquist E.A."/>
            <person name="Lipzen A."/>
            <person name="Lundell T."/>
            <person name="Morin E."/>
            <person name="Murat C."/>
            <person name="Riley R."/>
            <person name="Ohm R."/>
            <person name="Sun H."/>
            <person name="Tunlid A."/>
            <person name="Henrissat B."/>
            <person name="Grigoriev I.V."/>
            <person name="Hibbett D.S."/>
            <person name="Martin F."/>
        </authorList>
    </citation>
    <scope>NUCLEOTIDE SEQUENCE [LARGE SCALE GENOMIC DNA]</scope>
    <source>
        <strain evidence="3">UH-Slu-Lm8-n1</strain>
    </source>
</reference>
<feature type="transmembrane region" description="Helical" evidence="1">
    <location>
        <begin position="61"/>
        <end position="81"/>
    </location>
</feature>
<dbReference type="HOGENOM" id="CLU_2374202_0_0_1"/>
<keyword evidence="3" id="KW-1185">Reference proteome</keyword>
<evidence type="ECO:0000256" key="1">
    <source>
        <dbReference type="SAM" id="Phobius"/>
    </source>
</evidence>
<sequence>MRNFHYSGRTMHVLVAYDILGDISEEPVFKMPRYLTFNCKMSIFSAQLQTPRRHTHIVASFRTRCAFATGSIVLICLLLFWTHGCALPDKERQGI</sequence>
<dbReference type="AlphaFoldDB" id="A0A0D0AMP6"/>
<dbReference type="InParanoid" id="A0A0D0AMP6"/>
<evidence type="ECO:0000313" key="2">
    <source>
        <dbReference type="EMBL" id="KIK35467.1"/>
    </source>
</evidence>
<reference evidence="2 3" key="1">
    <citation type="submission" date="2014-04" db="EMBL/GenBank/DDBJ databases">
        <authorList>
            <consortium name="DOE Joint Genome Institute"/>
            <person name="Kuo A."/>
            <person name="Ruytinx J."/>
            <person name="Rineau F."/>
            <person name="Colpaert J."/>
            <person name="Kohler A."/>
            <person name="Nagy L.G."/>
            <person name="Floudas D."/>
            <person name="Copeland A."/>
            <person name="Barry K.W."/>
            <person name="Cichocki N."/>
            <person name="Veneault-Fourrey C."/>
            <person name="LaButti K."/>
            <person name="Lindquist E.A."/>
            <person name="Lipzen A."/>
            <person name="Lundell T."/>
            <person name="Morin E."/>
            <person name="Murat C."/>
            <person name="Sun H."/>
            <person name="Tunlid A."/>
            <person name="Henrissat B."/>
            <person name="Grigoriev I.V."/>
            <person name="Hibbett D.S."/>
            <person name="Martin F."/>
            <person name="Nordberg H.P."/>
            <person name="Cantor M.N."/>
            <person name="Hua S.X."/>
        </authorList>
    </citation>
    <scope>NUCLEOTIDE SEQUENCE [LARGE SCALE GENOMIC DNA]</scope>
    <source>
        <strain evidence="2 3">UH-Slu-Lm8-n1</strain>
    </source>
</reference>